<keyword evidence="2" id="KW-0472">Membrane</keyword>
<gene>
    <name evidence="3" type="ORF">KME60_02575</name>
</gene>
<organism evidence="3 4">
    <name type="scientific">Cyanomargarita calcarea GSE-NOS-MK-12-04C</name>
    <dbReference type="NCBI Taxonomy" id="2839659"/>
    <lineage>
        <taxon>Bacteria</taxon>
        <taxon>Bacillati</taxon>
        <taxon>Cyanobacteriota</taxon>
        <taxon>Cyanophyceae</taxon>
        <taxon>Nostocales</taxon>
        <taxon>Cyanomargaritaceae</taxon>
        <taxon>Cyanomargarita</taxon>
    </lineage>
</organism>
<dbReference type="AlphaFoldDB" id="A0A951UR59"/>
<evidence type="ECO:0000313" key="4">
    <source>
        <dbReference type="Proteomes" id="UP000729701"/>
    </source>
</evidence>
<proteinExistence type="predicted"/>
<dbReference type="EMBL" id="JAHHGZ010000002">
    <property type="protein sequence ID" value="MBW4666342.1"/>
    <property type="molecule type" value="Genomic_DNA"/>
</dbReference>
<name>A0A951UR59_9CYAN</name>
<evidence type="ECO:0000313" key="3">
    <source>
        <dbReference type="EMBL" id="MBW4666342.1"/>
    </source>
</evidence>
<evidence type="ECO:0000256" key="2">
    <source>
        <dbReference type="SAM" id="Phobius"/>
    </source>
</evidence>
<comment type="caution">
    <text evidence="3">The sequence shown here is derived from an EMBL/GenBank/DDBJ whole genome shotgun (WGS) entry which is preliminary data.</text>
</comment>
<keyword evidence="1" id="KW-0175">Coiled coil</keyword>
<keyword evidence="2" id="KW-0812">Transmembrane</keyword>
<reference evidence="3" key="2">
    <citation type="journal article" date="2022" name="Microbiol. Resour. Announc.">
        <title>Metagenome Sequencing to Explore Phylogenomics of Terrestrial Cyanobacteria.</title>
        <authorList>
            <person name="Ward R.D."/>
            <person name="Stajich J.E."/>
            <person name="Johansen J.R."/>
            <person name="Huntemann M."/>
            <person name="Clum A."/>
            <person name="Foster B."/>
            <person name="Foster B."/>
            <person name="Roux S."/>
            <person name="Palaniappan K."/>
            <person name="Varghese N."/>
            <person name="Mukherjee S."/>
            <person name="Reddy T.B.K."/>
            <person name="Daum C."/>
            <person name="Copeland A."/>
            <person name="Chen I.A."/>
            <person name="Ivanova N.N."/>
            <person name="Kyrpides N.C."/>
            <person name="Shapiro N."/>
            <person name="Eloe-Fadrosh E.A."/>
            <person name="Pietrasiak N."/>
        </authorList>
    </citation>
    <scope>NUCLEOTIDE SEQUENCE</scope>
    <source>
        <strain evidence="3">GSE-NOS-MK-12-04C</strain>
    </source>
</reference>
<keyword evidence="2" id="KW-1133">Transmembrane helix</keyword>
<feature type="transmembrane region" description="Helical" evidence="2">
    <location>
        <begin position="33"/>
        <end position="55"/>
    </location>
</feature>
<protein>
    <submittedName>
        <fullName evidence="3">Uncharacterized protein</fullName>
    </submittedName>
</protein>
<accession>A0A951UR59</accession>
<dbReference type="Proteomes" id="UP000729701">
    <property type="component" value="Unassembled WGS sequence"/>
</dbReference>
<feature type="coiled-coil region" evidence="1">
    <location>
        <begin position="62"/>
        <end position="92"/>
    </location>
</feature>
<reference evidence="3" key="1">
    <citation type="submission" date="2021-05" db="EMBL/GenBank/DDBJ databases">
        <authorList>
            <person name="Pietrasiak N."/>
            <person name="Ward R."/>
            <person name="Stajich J.E."/>
            <person name="Kurbessoian T."/>
        </authorList>
    </citation>
    <scope>NUCLEOTIDE SEQUENCE</scope>
    <source>
        <strain evidence="3">GSE-NOS-MK-12-04C</strain>
    </source>
</reference>
<evidence type="ECO:0000256" key="1">
    <source>
        <dbReference type="SAM" id="Coils"/>
    </source>
</evidence>
<sequence length="256" mass="28223">MSTPLAMQGDKQIDIRWEQEPFFSGRLRDVSSLYVVAATALSIGAGISAAAVCGWRHSARKSSEIKLELSSLEQNLQQKEELLRELKLSDNRLQLSGLSSFLDDGVPFEQAVNSQKFKTSVSQPVVTQTPAPILNSVPSVPARQSTNRMNTPISAASAFASAQNGFGYAHNSSNGSKQTVVASEVNKTTITASDFEEMQQQLREEMQKQFQQMMFQMQAMQNHRQLVPQATSTAATVSDKFSVYYEAPSTSEVRFK</sequence>